<accession>A0A2D3I545</accession>
<reference evidence="1" key="1">
    <citation type="journal article" date="2018" name="Aquaculture">
        <title>Complete genome sequence of a white spot syndrome virus associated with a disease incursion in Australia.</title>
        <authorList>
            <person name="Oakey J."/>
            <person name="Smith C.S."/>
        </authorList>
    </citation>
    <scope>NUCLEOTIDE SEQUENCE [LARGE SCALE GENOMIC DNA]</scope>
    <source>
        <strain evidence="1">WSSV-AU</strain>
    </source>
</reference>
<proteinExistence type="predicted"/>
<name>A0A2D3I545_9VIRU</name>
<protein>
    <submittedName>
        <fullName evidence="1">ORF1073</fullName>
    </submittedName>
</protein>
<organism evidence="1">
    <name type="scientific">White spot syndrome virus</name>
    <dbReference type="NCBI Taxonomy" id="342409"/>
    <lineage>
        <taxon>Viruses</taxon>
        <taxon>Viruses incertae sedis</taxon>
        <taxon>Naldaviricetes</taxon>
        <taxon>Nimaviridae</taxon>
        <taxon>Whispovirus</taxon>
    </lineage>
</organism>
<dbReference type="Proteomes" id="UP000267516">
    <property type="component" value="Segment"/>
</dbReference>
<evidence type="ECO:0000313" key="1">
    <source>
        <dbReference type="EMBL" id="ATU83515.1"/>
    </source>
</evidence>
<dbReference type="EMBL" id="MF768985">
    <property type="protein sequence ID" value="ATU83515.1"/>
    <property type="molecule type" value="Genomic_DNA"/>
</dbReference>
<sequence>MHNIYCRDVSMRIIIVNNIDRNASSRQFSKLAHLYLSGFFLIFQKWSSKSKRLLFRIEEFFSLFFIFFSAPVNENREVGVDISLSCGFSDGVGGNFSCDSDGSFASSGWGEKCPARRNNNSGRFHCFHLLIEFLLFCFKKYTIVFRSLSQF</sequence>